<dbReference type="PANTHER" id="PTHR10797">
    <property type="entry name" value="CCR4-NOT TRANSCRIPTION COMPLEX SUBUNIT"/>
    <property type="match status" value="1"/>
</dbReference>
<dbReference type="GO" id="GO:0046872">
    <property type="term" value="F:metal ion binding"/>
    <property type="evidence" value="ECO:0007669"/>
    <property type="project" value="UniProtKB-KW"/>
</dbReference>
<dbReference type="InterPro" id="IPR012337">
    <property type="entry name" value="RNaseH-like_sf"/>
</dbReference>
<name>A0AAD4D8P8_9FUNG</name>
<dbReference type="GO" id="GO:0006417">
    <property type="term" value="P:regulation of translation"/>
    <property type="evidence" value="ECO:0007669"/>
    <property type="project" value="UniProtKB-KW"/>
</dbReference>
<keyword evidence="12" id="KW-0810">Translation regulation</keyword>
<evidence type="ECO:0000256" key="13">
    <source>
        <dbReference type="ARBA" id="ARBA00022884"/>
    </source>
</evidence>
<evidence type="ECO:0000256" key="1">
    <source>
        <dbReference type="ARBA" id="ARBA00001663"/>
    </source>
</evidence>
<dbReference type="SUPFAM" id="SSF53098">
    <property type="entry name" value="Ribonuclease H-like"/>
    <property type="match status" value="1"/>
</dbReference>
<evidence type="ECO:0000256" key="2">
    <source>
        <dbReference type="ARBA" id="ARBA00004123"/>
    </source>
</evidence>
<dbReference type="FunFam" id="3.30.420.10:FF:000005">
    <property type="entry name" value="CCR4-NOT transcription complex subunit 7"/>
    <property type="match status" value="1"/>
</dbReference>
<evidence type="ECO:0000256" key="12">
    <source>
        <dbReference type="ARBA" id="ARBA00022845"/>
    </source>
</evidence>
<evidence type="ECO:0000256" key="8">
    <source>
        <dbReference type="ARBA" id="ARBA00022722"/>
    </source>
</evidence>
<dbReference type="GO" id="GO:0030014">
    <property type="term" value="C:CCR4-NOT complex"/>
    <property type="evidence" value="ECO:0007669"/>
    <property type="project" value="InterPro"/>
</dbReference>
<dbReference type="GO" id="GO:0005737">
    <property type="term" value="C:cytoplasm"/>
    <property type="evidence" value="ECO:0007669"/>
    <property type="project" value="UniProtKB-SubCell"/>
</dbReference>
<keyword evidence="11" id="KW-0269">Exonuclease</keyword>
<keyword evidence="17" id="KW-0539">Nucleus</keyword>
<keyword evidence="6" id="KW-0963">Cytoplasm</keyword>
<evidence type="ECO:0000256" key="16">
    <source>
        <dbReference type="ARBA" id="ARBA00023163"/>
    </source>
</evidence>
<evidence type="ECO:0000313" key="19">
    <source>
        <dbReference type="EMBL" id="KAG0271637.1"/>
    </source>
</evidence>
<keyword evidence="7" id="KW-0678">Repressor</keyword>
<dbReference type="Gene3D" id="3.30.390.110">
    <property type="match status" value="1"/>
</dbReference>
<evidence type="ECO:0000256" key="14">
    <source>
        <dbReference type="ARBA" id="ARBA00023015"/>
    </source>
</evidence>
<evidence type="ECO:0000256" key="10">
    <source>
        <dbReference type="ARBA" id="ARBA00022801"/>
    </source>
</evidence>
<evidence type="ECO:0000256" key="7">
    <source>
        <dbReference type="ARBA" id="ARBA00022491"/>
    </source>
</evidence>
<keyword evidence="10" id="KW-0378">Hydrolase</keyword>
<comment type="similarity">
    <text evidence="4">Belongs to the CAF1 family.</text>
</comment>
<protein>
    <recommendedName>
        <fullName evidence="5">poly(A)-specific ribonuclease</fullName>
        <ecNumber evidence="5">3.1.13.4</ecNumber>
    </recommendedName>
</protein>
<dbReference type="GO" id="GO:0004535">
    <property type="term" value="F:poly(A)-specific ribonuclease activity"/>
    <property type="evidence" value="ECO:0007669"/>
    <property type="project" value="UniProtKB-EC"/>
</dbReference>
<gene>
    <name evidence="19" type="ORF">BGZ95_000515</name>
</gene>
<accession>A0AAD4D8P8</accession>
<keyword evidence="9" id="KW-0479">Metal-binding</keyword>
<organism evidence="19 20">
    <name type="scientific">Linnemannia exigua</name>
    <dbReference type="NCBI Taxonomy" id="604196"/>
    <lineage>
        <taxon>Eukaryota</taxon>
        <taxon>Fungi</taxon>
        <taxon>Fungi incertae sedis</taxon>
        <taxon>Mucoromycota</taxon>
        <taxon>Mortierellomycotina</taxon>
        <taxon>Mortierellomycetes</taxon>
        <taxon>Mortierellales</taxon>
        <taxon>Mortierellaceae</taxon>
        <taxon>Linnemannia</taxon>
    </lineage>
</organism>
<dbReference type="InterPro" id="IPR006941">
    <property type="entry name" value="RNase_CAF1"/>
</dbReference>
<comment type="subcellular location">
    <subcellularLocation>
        <location evidence="3">Cytoplasm</location>
    </subcellularLocation>
    <subcellularLocation>
        <location evidence="2">Nucleus</location>
    </subcellularLocation>
</comment>
<keyword evidence="15" id="KW-0943">RNA-mediated gene silencing</keyword>
<evidence type="ECO:0000256" key="11">
    <source>
        <dbReference type="ARBA" id="ARBA00022839"/>
    </source>
</evidence>
<evidence type="ECO:0000313" key="20">
    <source>
        <dbReference type="Proteomes" id="UP001194580"/>
    </source>
</evidence>
<dbReference type="InterPro" id="IPR029004">
    <property type="entry name" value="Ribosomal_eL28/Mak16"/>
</dbReference>
<dbReference type="AlphaFoldDB" id="A0AAD4D8P8"/>
<comment type="catalytic activity">
    <reaction evidence="1">
        <text>Exonucleolytic cleavage of poly(A) to 5'-AMP.</text>
        <dbReference type="EC" id="3.1.13.4"/>
    </reaction>
</comment>
<feature type="domain" description="Ribosomal eL28/Mak16" evidence="18">
    <location>
        <begin position="326"/>
        <end position="427"/>
    </location>
</feature>
<dbReference type="InterPro" id="IPR039637">
    <property type="entry name" value="CNOT7/CNOT8/Pop2"/>
</dbReference>
<keyword evidence="16" id="KW-0804">Transcription</keyword>
<evidence type="ECO:0000259" key="18">
    <source>
        <dbReference type="Pfam" id="PF01778"/>
    </source>
</evidence>
<dbReference type="GO" id="GO:0031047">
    <property type="term" value="P:regulatory ncRNA-mediated gene silencing"/>
    <property type="evidence" value="ECO:0007669"/>
    <property type="project" value="UniProtKB-KW"/>
</dbReference>
<dbReference type="InterPro" id="IPR036397">
    <property type="entry name" value="RNaseH_sf"/>
</dbReference>
<keyword evidence="14" id="KW-0805">Transcription regulation</keyword>
<evidence type="ECO:0000256" key="6">
    <source>
        <dbReference type="ARBA" id="ARBA00022490"/>
    </source>
</evidence>
<evidence type="ECO:0000256" key="3">
    <source>
        <dbReference type="ARBA" id="ARBA00004496"/>
    </source>
</evidence>
<reference evidence="19" key="1">
    <citation type="journal article" date="2020" name="Fungal Divers.">
        <title>Resolving the Mortierellaceae phylogeny through synthesis of multi-gene phylogenetics and phylogenomics.</title>
        <authorList>
            <person name="Vandepol N."/>
            <person name="Liber J."/>
            <person name="Desiro A."/>
            <person name="Na H."/>
            <person name="Kennedy M."/>
            <person name="Barry K."/>
            <person name="Grigoriev I.V."/>
            <person name="Miller A.N."/>
            <person name="O'Donnell K."/>
            <person name="Stajich J.E."/>
            <person name="Bonito G."/>
        </authorList>
    </citation>
    <scope>NUCLEOTIDE SEQUENCE</scope>
    <source>
        <strain evidence="19">NRRL 28262</strain>
    </source>
</reference>
<dbReference type="GO" id="GO:0003723">
    <property type="term" value="F:RNA binding"/>
    <property type="evidence" value="ECO:0007669"/>
    <property type="project" value="UniProtKB-KW"/>
</dbReference>
<dbReference type="EMBL" id="JAAAIL010001097">
    <property type="protein sequence ID" value="KAG0271637.1"/>
    <property type="molecule type" value="Genomic_DNA"/>
</dbReference>
<keyword evidence="8" id="KW-0540">Nuclease</keyword>
<dbReference type="GO" id="GO:0005634">
    <property type="term" value="C:nucleus"/>
    <property type="evidence" value="ECO:0007669"/>
    <property type="project" value="UniProtKB-SubCell"/>
</dbReference>
<keyword evidence="20" id="KW-1185">Reference proteome</keyword>
<dbReference type="Proteomes" id="UP001194580">
    <property type="component" value="Unassembled WGS sequence"/>
</dbReference>
<dbReference type="Gene3D" id="3.30.420.10">
    <property type="entry name" value="Ribonuclease H-like superfamily/Ribonuclease H"/>
    <property type="match status" value="1"/>
</dbReference>
<comment type="caution">
    <text evidence="19">The sequence shown here is derived from an EMBL/GenBank/DDBJ whole genome shotgun (WGS) entry which is preliminary data.</text>
</comment>
<dbReference type="Pfam" id="PF01778">
    <property type="entry name" value="Ribosomal_L28e"/>
    <property type="match status" value="1"/>
</dbReference>
<evidence type="ECO:0000256" key="5">
    <source>
        <dbReference type="ARBA" id="ARBA00012161"/>
    </source>
</evidence>
<evidence type="ECO:0000256" key="15">
    <source>
        <dbReference type="ARBA" id="ARBA00023158"/>
    </source>
</evidence>
<evidence type="ECO:0000256" key="17">
    <source>
        <dbReference type="ARBA" id="ARBA00023242"/>
    </source>
</evidence>
<sequence length="449" mass="49315">MPSPERSIIREVWAENLDQEMALLRELVDHYPYLAMDTEFPGVVARPIGNFRTSADYHYQTLRCNVDLLKMIQLGVTFADENGNVPKDACTWQFNFKFSLNDDMYAQDSIDLLVKSGINFQKHEDYGIDIHRFGELLISSGFVLLDDVKWISFHSGYDFGYLLKVLTCSPLPGEEPDFFELLRTYFPCIYDIKYLMKSCKNLKGGLQDLANDLQVVRIGAQHQAGSDSLLTCSAFFKMRQIFFDDAIDDSKYLGYLYGLGSAVGSTAAQPPNSIATFNSAAGSDSPLITNASAGLVNGKLNGFQKSAINGHDENQDLASFKMSADLTWLLIKNNNSFLVKRSGVQFSSEAGNLLNKNSFKFSGLANKKTIDIAAAASGRGVVVSTPKTKVTLTKGIRKSARSVAGLTRAGYRADLRQAALARVAAVLATQKPVKVAAKKASKGVRANKN</sequence>
<keyword evidence="13" id="KW-0694">RNA-binding</keyword>
<evidence type="ECO:0000256" key="9">
    <source>
        <dbReference type="ARBA" id="ARBA00022723"/>
    </source>
</evidence>
<dbReference type="Pfam" id="PF04857">
    <property type="entry name" value="CAF1"/>
    <property type="match status" value="2"/>
</dbReference>
<dbReference type="EC" id="3.1.13.4" evidence="5"/>
<proteinExistence type="inferred from homology"/>
<evidence type="ECO:0000256" key="4">
    <source>
        <dbReference type="ARBA" id="ARBA00008372"/>
    </source>
</evidence>